<proteinExistence type="predicted"/>
<protein>
    <submittedName>
        <fullName evidence="1">Uncharacterized protein</fullName>
    </submittedName>
</protein>
<reference evidence="1" key="1">
    <citation type="submission" date="2022-05" db="EMBL/GenBank/DDBJ databases">
        <title>The Musa troglodytarum L. genome provides insights into the mechanism of non-climacteric behaviour and enrichment of carotenoids.</title>
        <authorList>
            <person name="Wang J."/>
        </authorList>
    </citation>
    <scope>NUCLEOTIDE SEQUENCE</scope>
    <source>
        <tissue evidence="1">Leaf</tissue>
    </source>
</reference>
<dbReference type="Proteomes" id="UP001055439">
    <property type="component" value="Chromosome 1"/>
</dbReference>
<evidence type="ECO:0000313" key="1">
    <source>
        <dbReference type="EMBL" id="URD74769.1"/>
    </source>
</evidence>
<accession>A0A9E7ECM4</accession>
<evidence type="ECO:0000313" key="2">
    <source>
        <dbReference type="Proteomes" id="UP001055439"/>
    </source>
</evidence>
<dbReference type="EMBL" id="CP097502">
    <property type="protein sequence ID" value="URD74769.1"/>
    <property type="molecule type" value="Genomic_DNA"/>
</dbReference>
<gene>
    <name evidence="1" type="ORF">MUK42_24044</name>
</gene>
<sequence length="31" mass="3267">MQLVVSSLGPGDRLSIVTFLDAIGANRLLPL</sequence>
<keyword evidence="2" id="KW-1185">Reference proteome</keyword>
<name>A0A9E7ECM4_9LILI</name>
<dbReference type="AlphaFoldDB" id="A0A9E7ECM4"/>
<dbReference type="OrthoDB" id="687730at2759"/>
<organism evidence="1 2">
    <name type="scientific">Musa troglodytarum</name>
    <name type="common">fe'i banana</name>
    <dbReference type="NCBI Taxonomy" id="320322"/>
    <lineage>
        <taxon>Eukaryota</taxon>
        <taxon>Viridiplantae</taxon>
        <taxon>Streptophyta</taxon>
        <taxon>Embryophyta</taxon>
        <taxon>Tracheophyta</taxon>
        <taxon>Spermatophyta</taxon>
        <taxon>Magnoliopsida</taxon>
        <taxon>Liliopsida</taxon>
        <taxon>Zingiberales</taxon>
        <taxon>Musaceae</taxon>
        <taxon>Musa</taxon>
    </lineage>
</organism>